<evidence type="ECO:0000313" key="1">
    <source>
        <dbReference type="EnsemblPlants" id="AVESA.00010b.r2.3CG0462850.1.CDS.1"/>
    </source>
</evidence>
<evidence type="ECO:0000313" key="2">
    <source>
        <dbReference type="Proteomes" id="UP001732700"/>
    </source>
</evidence>
<sequence length="495" mass="56170">MEAAISAILGELASRSMSFLVDKYLKRTVAPSEEESMNSLQRLLLRVRVIVEEAEGWRITNQAMLHQLSILRKEMYRGYYTLDMCRCQDAAASDDQVSRHAFTLSKSNPAKRVCFYSGSSQSVKELQQVLRSLEAIFTDVNEIVLLLGSCPRLCRQPYSMYLILDKCMFGRQVEMERVISFLLQPESPCTQKPCVLPIIGRARAGKSTLVEHACNDERVRSHFSQTMFFTQGDLEDGNLEETLRDGGVVRYRNRMALDAKRVLIIAELGRGRYSKRLDENINEDLLVKLYKIRIASGSKIIVTSRSDKIASFGHTEPPLKLEFLTQEAYWYLFKAYAFGGTDTADHPKLVSIAMEMSRECGGCFLAANIFPRLLRSNLCPRFGSSVLATIKRLKRNHYLYTAANHQADHQEPALCNPRVTQSFMVLDDYEIPDSVHSSAAPRLSVLDVLFGSARPRGRFDALAWKSQVPPHYSYIYSCEIQRPKCKVVRNKRTGG</sequence>
<accession>A0ACD5VPC6</accession>
<proteinExistence type="predicted"/>
<dbReference type="Proteomes" id="UP001732700">
    <property type="component" value="Chromosome 3C"/>
</dbReference>
<keyword evidence="2" id="KW-1185">Reference proteome</keyword>
<name>A0ACD5VPC6_AVESA</name>
<reference evidence="1" key="2">
    <citation type="submission" date="2025-09" db="UniProtKB">
        <authorList>
            <consortium name="EnsemblPlants"/>
        </authorList>
    </citation>
    <scope>IDENTIFICATION</scope>
</reference>
<reference evidence="1" key="1">
    <citation type="submission" date="2021-05" db="EMBL/GenBank/DDBJ databases">
        <authorList>
            <person name="Scholz U."/>
            <person name="Mascher M."/>
            <person name="Fiebig A."/>
        </authorList>
    </citation>
    <scope>NUCLEOTIDE SEQUENCE [LARGE SCALE GENOMIC DNA]</scope>
</reference>
<organism evidence="1 2">
    <name type="scientific">Avena sativa</name>
    <name type="common">Oat</name>
    <dbReference type="NCBI Taxonomy" id="4498"/>
    <lineage>
        <taxon>Eukaryota</taxon>
        <taxon>Viridiplantae</taxon>
        <taxon>Streptophyta</taxon>
        <taxon>Embryophyta</taxon>
        <taxon>Tracheophyta</taxon>
        <taxon>Spermatophyta</taxon>
        <taxon>Magnoliopsida</taxon>
        <taxon>Liliopsida</taxon>
        <taxon>Poales</taxon>
        <taxon>Poaceae</taxon>
        <taxon>BOP clade</taxon>
        <taxon>Pooideae</taxon>
        <taxon>Poodae</taxon>
        <taxon>Poeae</taxon>
        <taxon>Poeae Chloroplast Group 1 (Aveneae type)</taxon>
        <taxon>Aveninae</taxon>
        <taxon>Avena</taxon>
    </lineage>
</organism>
<dbReference type="EnsemblPlants" id="AVESA.00010b.r2.3CG0462850.1">
    <property type="protein sequence ID" value="AVESA.00010b.r2.3CG0462850.1.CDS.1"/>
    <property type="gene ID" value="AVESA.00010b.r2.3CG0462850"/>
</dbReference>
<protein>
    <submittedName>
        <fullName evidence="1">Uncharacterized protein</fullName>
    </submittedName>
</protein>